<evidence type="ECO:0000313" key="1">
    <source>
        <dbReference type="EMBL" id="SHK02826.1"/>
    </source>
</evidence>
<dbReference type="Proteomes" id="UP000184050">
    <property type="component" value="Unassembled WGS sequence"/>
</dbReference>
<name>A0A1M6P4K9_9BACT</name>
<gene>
    <name evidence="1" type="ORF">SAMN05444280_1522</name>
</gene>
<reference evidence="1 2" key="1">
    <citation type="submission" date="2016-11" db="EMBL/GenBank/DDBJ databases">
        <authorList>
            <person name="Jaros S."/>
            <person name="Januszkiewicz K."/>
            <person name="Wedrychowicz H."/>
        </authorList>
    </citation>
    <scope>NUCLEOTIDE SEQUENCE [LARGE SCALE GENOMIC DNA]</scope>
    <source>
        <strain evidence="1 2">DSM 27063</strain>
    </source>
</reference>
<evidence type="ECO:0000313" key="2">
    <source>
        <dbReference type="Proteomes" id="UP000184050"/>
    </source>
</evidence>
<organism evidence="1 2">
    <name type="scientific">Tangfeifania diversioriginum</name>
    <dbReference type="NCBI Taxonomy" id="1168035"/>
    <lineage>
        <taxon>Bacteria</taxon>
        <taxon>Pseudomonadati</taxon>
        <taxon>Bacteroidota</taxon>
        <taxon>Bacteroidia</taxon>
        <taxon>Marinilabiliales</taxon>
        <taxon>Prolixibacteraceae</taxon>
        <taxon>Tangfeifania</taxon>
    </lineage>
</organism>
<protein>
    <submittedName>
        <fullName evidence="1">Uncharacterized protein</fullName>
    </submittedName>
</protein>
<sequence length="30" mass="3566">MTSSIQIRKRYEVVLQKMIVEAIRFQLGID</sequence>
<dbReference type="AlphaFoldDB" id="A0A1M6P4K9"/>
<proteinExistence type="predicted"/>
<accession>A0A1M6P4K9</accession>
<keyword evidence="2" id="KW-1185">Reference proteome</keyword>
<dbReference type="EMBL" id="FQZE01000052">
    <property type="protein sequence ID" value="SHK02826.1"/>
    <property type="molecule type" value="Genomic_DNA"/>
</dbReference>